<proteinExistence type="inferred from homology"/>
<dbReference type="GO" id="GO:0048731">
    <property type="term" value="P:system development"/>
    <property type="evidence" value="ECO:0007669"/>
    <property type="project" value="UniProtKB-ARBA"/>
</dbReference>
<dbReference type="Pfam" id="PF00225">
    <property type="entry name" value="Kinesin"/>
    <property type="match status" value="1"/>
</dbReference>
<dbReference type="PANTHER" id="PTHR47968">
    <property type="entry name" value="CENTROMERE PROTEIN E"/>
    <property type="match status" value="1"/>
</dbReference>
<dbReference type="GO" id="GO:0008017">
    <property type="term" value="F:microtubule binding"/>
    <property type="evidence" value="ECO:0007669"/>
    <property type="project" value="InterPro"/>
</dbReference>
<name>A0AAN9GT14_9TELE</name>
<evidence type="ECO:0000256" key="1">
    <source>
        <dbReference type="ARBA" id="ARBA00004245"/>
    </source>
</evidence>
<keyword evidence="3 7" id="KW-0067">ATP-binding</keyword>
<feature type="domain" description="Kinesin motor" evidence="9">
    <location>
        <begin position="1"/>
        <end position="137"/>
    </location>
</feature>
<reference evidence="10 11" key="1">
    <citation type="submission" date="2024-02" db="EMBL/GenBank/DDBJ databases">
        <title>Chromosome-level genome assembly of the Eurasian Minnow (Phoxinus phoxinus).</title>
        <authorList>
            <person name="Oriowo T.O."/>
            <person name="Martin S."/>
            <person name="Stange M."/>
            <person name="Chrysostomakis Y."/>
            <person name="Brown T."/>
            <person name="Winkler S."/>
            <person name="Kukowka S."/>
            <person name="Myers E.W."/>
            <person name="Bohne A."/>
        </authorList>
    </citation>
    <scope>NUCLEOTIDE SEQUENCE [LARGE SCALE GENOMIC DNA]</scope>
    <source>
        <strain evidence="10">ZFMK-TIS-60720</strain>
        <tissue evidence="10">Whole Organism</tissue>
    </source>
</reference>
<dbReference type="Gene3D" id="3.40.850.10">
    <property type="entry name" value="Kinesin motor domain"/>
    <property type="match status" value="1"/>
</dbReference>
<protein>
    <recommendedName>
        <fullName evidence="9">Kinesin motor domain-containing protein</fullName>
    </recommendedName>
</protein>
<dbReference type="GO" id="GO:0003777">
    <property type="term" value="F:microtubule motor activity"/>
    <property type="evidence" value="ECO:0007669"/>
    <property type="project" value="InterPro"/>
</dbReference>
<dbReference type="Proteomes" id="UP001364617">
    <property type="component" value="Unassembled WGS sequence"/>
</dbReference>
<evidence type="ECO:0000256" key="8">
    <source>
        <dbReference type="SAM" id="MobiDB-lite"/>
    </source>
</evidence>
<dbReference type="InterPro" id="IPR027640">
    <property type="entry name" value="Kinesin-like_fam"/>
</dbReference>
<dbReference type="GO" id="GO:0007018">
    <property type="term" value="P:microtubule-based movement"/>
    <property type="evidence" value="ECO:0007669"/>
    <property type="project" value="InterPro"/>
</dbReference>
<feature type="region of interest" description="Disordered" evidence="8">
    <location>
        <begin position="102"/>
        <end position="137"/>
    </location>
</feature>
<dbReference type="InterPro" id="IPR027417">
    <property type="entry name" value="P-loop_NTPase"/>
</dbReference>
<organism evidence="10 11">
    <name type="scientific">Phoxinus phoxinus</name>
    <name type="common">Eurasian minnow</name>
    <dbReference type="NCBI Taxonomy" id="58324"/>
    <lineage>
        <taxon>Eukaryota</taxon>
        <taxon>Metazoa</taxon>
        <taxon>Chordata</taxon>
        <taxon>Craniata</taxon>
        <taxon>Vertebrata</taxon>
        <taxon>Euteleostomi</taxon>
        <taxon>Actinopterygii</taxon>
        <taxon>Neopterygii</taxon>
        <taxon>Teleostei</taxon>
        <taxon>Ostariophysi</taxon>
        <taxon>Cypriniformes</taxon>
        <taxon>Leuciscidae</taxon>
        <taxon>Phoxininae</taxon>
        <taxon>Phoxinus</taxon>
    </lineage>
</organism>
<evidence type="ECO:0000256" key="7">
    <source>
        <dbReference type="PROSITE-ProRule" id="PRU00283"/>
    </source>
</evidence>
<evidence type="ECO:0000256" key="3">
    <source>
        <dbReference type="ARBA" id="ARBA00022840"/>
    </source>
</evidence>
<evidence type="ECO:0000256" key="2">
    <source>
        <dbReference type="ARBA" id="ARBA00022741"/>
    </source>
</evidence>
<dbReference type="SUPFAM" id="SSF52540">
    <property type="entry name" value="P-loop containing nucleoside triphosphate hydrolases"/>
    <property type="match status" value="1"/>
</dbReference>
<dbReference type="PROSITE" id="PS50067">
    <property type="entry name" value="KINESIN_MOTOR_2"/>
    <property type="match status" value="1"/>
</dbReference>
<keyword evidence="4" id="KW-0175">Coiled coil</keyword>
<comment type="caution">
    <text evidence="10">The sequence shown here is derived from an EMBL/GenBank/DDBJ whole genome shotgun (WGS) entry which is preliminary data.</text>
</comment>
<dbReference type="PANTHER" id="PTHR47968:SF75">
    <property type="entry name" value="CENTROMERE-ASSOCIATED PROTEIN E"/>
    <property type="match status" value="1"/>
</dbReference>
<dbReference type="EMBL" id="JAYKXH010000025">
    <property type="protein sequence ID" value="KAK7121964.1"/>
    <property type="molecule type" value="Genomic_DNA"/>
</dbReference>
<sequence>MNTSQEEVFSSVAKNIVESCMNGYNGTIFVYGQTGSGKTFTMLGFKGDDDIQFTRNTVNVMTELDFSYRPPQETPPSIAEISKMQDHQLVLKLNVTVSSIKRTSSMVSAHDTERGQDLKNRRPDRDHSTVPVGQSDR</sequence>
<dbReference type="AlphaFoldDB" id="A0AAN9GT14"/>
<evidence type="ECO:0000313" key="11">
    <source>
        <dbReference type="Proteomes" id="UP001364617"/>
    </source>
</evidence>
<keyword evidence="5 7" id="KW-0505">Motor protein</keyword>
<keyword evidence="2 7" id="KW-0547">Nucleotide-binding</keyword>
<keyword evidence="6" id="KW-0206">Cytoskeleton</keyword>
<comment type="similarity">
    <text evidence="7">Belongs to the TRAFAC class myosin-kinesin ATPase superfamily. Kinesin family.</text>
</comment>
<feature type="binding site" evidence="7">
    <location>
        <begin position="32"/>
        <end position="39"/>
    </location>
    <ligand>
        <name>ATP</name>
        <dbReference type="ChEBI" id="CHEBI:30616"/>
    </ligand>
</feature>
<evidence type="ECO:0000313" key="10">
    <source>
        <dbReference type="EMBL" id="KAK7121964.1"/>
    </source>
</evidence>
<gene>
    <name evidence="10" type="ORF">R3I93_022911</name>
</gene>
<keyword evidence="6" id="KW-0963">Cytoplasm</keyword>
<keyword evidence="11" id="KW-1185">Reference proteome</keyword>
<evidence type="ECO:0000256" key="6">
    <source>
        <dbReference type="ARBA" id="ARBA00023212"/>
    </source>
</evidence>
<accession>A0AAN9GT14</accession>
<dbReference type="InterPro" id="IPR036961">
    <property type="entry name" value="Kinesin_motor_dom_sf"/>
</dbReference>
<dbReference type="InterPro" id="IPR001752">
    <property type="entry name" value="Kinesin_motor_dom"/>
</dbReference>
<evidence type="ECO:0000259" key="9">
    <source>
        <dbReference type="PROSITE" id="PS50067"/>
    </source>
</evidence>
<evidence type="ECO:0000256" key="5">
    <source>
        <dbReference type="ARBA" id="ARBA00023175"/>
    </source>
</evidence>
<dbReference type="GO" id="GO:0005524">
    <property type="term" value="F:ATP binding"/>
    <property type="evidence" value="ECO:0007669"/>
    <property type="project" value="UniProtKB-UniRule"/>
</dbReference>
<feature type="compositionally biased region" description="Basic and acidic residues" evidence="8">
    <location>
        <begin position="110"/>
        <end position="128"/>
    </location>
</feature>
<dbReference type="GO" id="GO:0005856">
    <property type="term" value="C:cytoskeleton"/>
    <property type="evidence" value="ECO:0007669"/>
    <property type="project" value="UniProtKB-SubCell"/>
</dbReference>
<comment type="subcellular location">
    <subcellularLocation>
        <location evidence="1">Cytoplasm</location>
        <location evidence="1">Cytoskeleton</location>
    </subcellularLocation>
</comment>
<evidence type="ECO:0000256" key="4">
    <source>
        <dbReference type="ARBA" id="ARBA00023054"/>
    </source>
</evidence>